<name>A0ACC2NWS3_9HYME</name>
<comment type="caution">
    <text evidence="1">The sequence shown here is derived from an EMBL/GenBank/DDBJ whole genome shotgun (WGS) entry which is preliminary data.</text>
</comment>
<evidence type="ECO:0000313" key="1">
    <source>
        <dbReference type="EMBL" id="KAJ8674734.1"/>
    </source>
</evidence>
<protein>
    <submittedName>
        <fullName evidence="1">Uncharacterized protein</fullName>
    </submittedName>
</protein>
<dbReference type="EMBL" id="CM056742">
    <property type="protein sequence ID" value="KAJ8674734.1"/>
    <property type="molecule type" value="Genomic_DNA"/>
</dbReference>
<proteinExistence type="predicted"/>
<organism evidence="1 2">
    <name type="scientific">Eretmocerus hayati</name>
    <dbReference type="NCBI Taxonomy" id="131215"/>
    <lineage>
        <taxon>Eukaryota</taxon>
        <taxon>Metazoa</taxon>
        <taxon>Ecdysozoa</taxon>
        <taxon>Arthropoda</taxon>
        <taxon>Hexapoda</taxon>
        <taxon>Insecta</taxon>
        <taxon>Pterygota</taxon>
        <taxon>Neoptera</taxon>
        <taxon>Endopterygota</taxon>
        <taxon>Hymenoptera</taxon>
        <taxon>Apocrita</taxon>
        <taxon>Proctotrupomorpha</taxon>
        <taxon>Chalcidoidea</taxon>
        <taxon>Aphelinidae</taxon>
        <taxon>Aphelininae</taxon>
        <taxon>Eretmocerus</taxon>
    </lineage>
</organism>
<sequence>MKRDNSVQDRDIKFYLDEENKSKAGQHLSSQDDVGPDWLTMSVALAKLHLVTFSWWSFQAQKVWKIFYMGLALAYETSLKSGSFGVADGTQQKLLSKVAVDSWDQVALKSHA</sequence>
<reference evidence="1" key="1">
    <citation type="submission" date="2023-04" db="EMBL/GenBank/DDBJ databases">
        <title>A chromosome-level genome assembly of the parasitoid wasp Eretmocerus hayati.</title>
        <authorList>
            <person name="Zhong Y."/>
            <person name="Liu S."/>
            <person name="Liu Y."/>
        </authorList>
    </citation>
    <scope>NUCLEOTIDE SEQUENCE</scope>
    <source>
        <strain evidence="1">ZJU_SS_LIU_2023</strain>
    </source>
</reference>
<evidence type="ECO:0000313" key="2">
    <source>
        <dbReference type="Proteomes" id="UP001239111"/>
    </source>
</evidence>
<gene>
    <name evidence="1" type="ORF">QAD02_010520</name>
</gene>
<dbReference type="Proteomes" id="UP001239111">
    <property type="component" value="Chromosome 2"/>
</dbReference>
<keyword evidence="2" id="KW-1185">Reference proteome</keyword>
<accession>A0ACC2NWS3</accession>